<evidence type="ECO:0000259" key="9">
    <source>
        <dbReference type="Pfam" id="PF01545"/>
    </source>
</evidence>
<comment type="similarity">
    <text evidence="2">Belongs to the cation diffusion facilitator (CDF) transporter (TC 2.A.4) family. SLC30A subfamily.</text>
</comment>
<dbReference type="PANTHER" id="PTHR45820:SF9">
    <property type="entry name" value="FI23527P1"/>
    <property type="match status" value="1"/>
</dbReference>
<dbReference type="SUPFAM" id="SSF160240">
    <property type="entry name" value="Cation efflux protein cytoplasmic domain-like"/>
    <property type="match status" value="1"/>
</dbReference>
<keyword evidence="4 8" id="KW-0812">Transmembrane</keyword>
<keyword evidence="6 8" id="KW-1133">Transmembrane helix</keyword>
<dbReference type="EMBL" id="JAVRBK010000005">
    <property type="protein sequence ID" value="KAK5644178.1"/>
    <property type="molecule type" value="Genomic_DNA"/>
</dbReference>
<feature type="transmembrane region" description="Helical" evidence="8">
    <location>
        <begin position="15"/>
        <end position="39"/>
    </location>
</feature>
<comment type="subcellular location">
    <subcellularLocation>
        <location evidence="1">Membrane</location>
        <topology evidence="1">Multi-pass membrane protein</topology>
    </subcellularLocation>
</comment>
<keyword evidence="7 8" id="KW-0472">Membrane</keyword>
<evidence type="ECO:0000313" key="11">
    <source>
        <dbReference type="EMBL" id="KAK5644178.1"/>
    </source>
</evidence>
<dbReference type="GO" id="GO:0006882">
    <property type="term" value="P:intracellular zinc ion homeostasis"/>
    <property type="evidence" value="ECO:0007669"/>
    <property type="project" value="TreeGrafter"/>
</dbReference>
<reference evidence="11 12" key="1">
    <citation type="journal article" date="2024" name="Insects">
        <title>An Improved Chromosome-Level Genome Assembly of the Firefly Pyrocoelia pectoralis.</title>
        <authorList>
            <person name="Fu X."/>
            <person name="Meyer-Rochow V.B."/>
            <person name="Ballantyne L."/>
            <person name="Zhu X."/>
        </authorList>
    </citation>
    <scope>NUCLEOTIDE SEQUENCE [LARGE SCALE GENOMIC DNA]</scope>
    <source>
        <strain evidence="11">XCY_ONT2</strain>
    </source>
</reference>
<dbReference type="NCBIfam" id="TIGR01297">
    <property type="entry name" value="CDF"/>
    <property type="match status" value="1"/>
</dbReference>
<evidence type="ECO:0000256" key="8">
    <source>
        <dbReference type="SAM" id="Phobius"/>
    </source>
</evidence>
<keyword evidence="5" id="KW-0862">Zinc</keyword>
<protein>
    <recommendedName>
        <fullName evidence="13">Zinc transporter 1</fullName>
    </recommendedName>
</protein>
<evidence type="ECO:0000256" key="5">
    <source>
        <dbReference type="ARBA" id="ARBA00022833"/>
    </source>
</evidence>
<evidence type="ECO:0000256" key="6">
    <source>
        <dbReference type="ARBA" id="ARBA00022989"/>
    </source>
</evidence>
<dbReference type="InterPro" id="IPR036837">
    <property type="entry name" value="Cation_efflux_CTD_sf"/>
</dbReference>
<dbReference type="GO" id="GO:0016020">
    <property type="term" value="C:membrane"/>
    <property type="evidence" value="ECO:0007669"/>
    <property type="project" value="UniProtKB-SubCell"/>
</dbReference>
<evidence type="ECO:0000256" key="1">
    <source>
        <dbReference type="ARBA" id="ARBA00004141"/>
    </source>
</evidence>
<evidence type="ECO:0000259" key="10">
    <source>
        <dbReference type="Pfam" id="PF16916"/>
    </source>
</evidence>
<feature type="domain" description="Cation efflux protein transmembrane" evidence="9">
    <location>
        <begin position="110"/>
        <end position="294"/>
    </location>
</feature>
<feature type="transmembrane region" description="Helical" evidence="8">
    <location>
        <begin position="269"/>
        <end position="286"/>
    </location>
</feature>
<dbReference type="InterPro" id="IPR058533">
    <property type="entry name" value="Cation_efflux_TM"/>
</dbReference>
<proteinExistence type="inferred from homology"/>
<dbReference type="InterPro" id="IPR027470">
    <property type="entry name" value="Cation_efflux_CTD"/>
</dbReference>
<evidence type="ECO:0000256" key="4">
    <source>
        <dbReference type="ARBA" id="ARBA00022692"/>
    </source>
</evidence>
<gene>
    <name evidence="11" type="ORF">RI129_008023</name>
</gene>
<comment type="caution">
    <text evidence="11">The sequence shown here is derived from an EMBL/GenBank/DDBJ whole genome shotgun (WGS) entry which is preliminary data.</text>
</comment>
<evidence type="ECO:0008006" key="13">
    <source>
        <dbReference type="Google" id="ProtNLM"/>
    </source>
</evidence>
<keyword evidence="12" id="KW-1185">Reference proteome</keyword>
<organism evidence="11 12">
    <name type="scientific">Pyrocoelia pectoralis</name>
    <dbReference type="NCBI Taxonomy" id="417401"/>
    <lineage>
        <taxon>Eukaryota</taxon>
        <taxon>Metazoa</taxon>
        <taxon>Ecdysozoa</taxon>
        <taxon>Arthropoda</taxon>
        <taxon>Hexapoda</taxon>
        <taxon>Insecta</taxon>
        <taxon>Pterygota</taxon>
        <taxon>Neoptera</taxon>
        <taxon>Endopterygota</taxon>
        <taxon>Coleoptera</taxon>
        <taxon>Polyphaga</taxon>
        <taxon>Elateriformia</taxon>
        <taxon>Elateroidea</taxon>
        <taxon>Lampyridae</taxon>
        <taxon>Lampyrinae</taxon>
        <taxon>Pyrocoelia</taxon>
    </lineage>
</organism>
<accession>A0AAN7VF77</accession>
<feature type="transmembrane region" description="Helical" evidence="8">
    <location>
        <begin position="121"/>
        <end position="141"/>
    </location>
</feature>
<feature type="domain" description="Cation efflux protein cytoplasmic" evidence="10">
    <location>
        <begin position="298"/>
        <end position="371"/>
    </location>
</feature>
<evidence type="ECO:0000256" key="3">
    <source>
        <dbReference type="ARBA" id="ARBA00022448"/>
    </source>
</evidence>
<dbReference type="AlphaFoldDB" id="A0AAN7VF77"/>
<dbReference type="InterPro" id="IPR027469">
    <property type="entry name" value="Cation_efflux_TMD_sf"/>
</dbReference>
<dbReference type="SUPFAM" id="SSF161111">
    <property type="entry name" value="Cation efflux protein transmembrane domain-like"/>
    <property type="match status" value="2"/>
</dbReference>
<dbReference type="Pfam" id="PF16916">
    <property type="entry name" value="ZT_dimer"/>
    <property type="match status" value="1"/>
</dbReference>
<dbReference type="Gene3D" id="1.20.1510.10">
    <property type="entry name" value="Cation efflux protein transmembrane domain"/>
    <property type="match status" value="2"/>
</dbReference>
<dbReference type="InterPro" id="IPR002524">
    <property type="entry name" value="Cation_efflux"/>
</dbReference>
<keyword evidence="3" id="KW-0813">Transport</keyword>
<dbReference type="Pfam" id="PF01545">
    <property type="entry name" value="Cation_efflux"/>
    <property type="match status" value="1"/>
</dbReference>
<evidence type="ECO:0000313" key="12">
    <source>
        <dbReference type="Proteomes" id="UP001329430"/>
    </source>
</evidence>
<dbReference type="GO" id="GO:0010312">
    <property type="term" value="P:detoxification of zinc ion"/>
    <property type="evidence" value="ECO:0007669"/>
    <property type="project" value="TreeGrafter"/>
</dbReference>
<evidence type="ECO:0000256" key="2">
    <source>
        <dbReference type="ARBA" id="ARBA00008873"/>
    </source>
</evidence>
<feature type="transmembrane region" description="Helical" evidence="8">
    <location>
        <begin position="238"/>
        <end position="257"/>
    </location>
</feature>
<feature type="transmembrane region" description="Helical" evidence="8">
    <location>
        <begin position="45"/>
        <end position="66"/>
    </location>
</feature>
<name>A0AAN7VF77_9COLE</name>
<sequence length="456" mass="51554">MPMKEWFRELQPMQLYIVLTLTIIFFIVELVISHFTHAITLLMDSYHTLCNIFALLTCMITVKYGLRNLQTQTANDLLDDKSTAISTITETSTNCDTVNPSTNCLGTQESKLKNTFGWARIDVIGSLICCVFLASLSFSIVVEALQTLVHIGHHDEIHHTIPVLIVGVVGLILNVICYLLIGGYTFHQGSFLYMNEEGCVVLNRIVSNDSISRGEKRLSKTQTAPPSKYRQRQGAKEMLRDTIGCVFVIICAVLVHFTEENIAKFIDPLLSILSAIILMVLSFPYMKESCLILLQTIPDTINIESLRSELLEHFPDIINIHDLHIWQLTATKVISTAHIIFENPFVYSKITDKITEFFQEYGITQVTIQPEFFNRQHNNDSIETVELCCLMHCQSEGCKTSHCCPDNIPKALNTKSKPKSKEQISTNVNVKVSFESDSRHTDTTLKEDQGNLELSR</sequence>
<evidence type="ECO:0000256" key="7">
    <source>
        <dbReference type="ARBA" id="ARBA00023136"/>
    </source>
</evidence>
<dbReference type="PANTHER" id="PTHR45820">
    <property type="entry name" value="FI23527P1"/>
    <property type="match status" value="1"/>
</dbReference>
<dbReference type="Proteomes" id="UP001329430">
    <property type="component" value="Chromosome 5"/>
</dbReference>
<dbReference type="GO" id="GO:0005385">
    <property type="term" value="F:zinc ion transmembrane transporter activity"/>
    <property type="evidence" value="ECO:0007669"/>
    <property type="project" value="TreeGrafter"/>
</dbReference>
<feature type="transmembrane region" description="Helical" evidence="8">
    <location>
        <begin position="161"/>
        <end position="181"/>
    </location>
</feature>